<dbReference type="EMBL" id="QGGR01000011">
    <property type="protein sequence ID" value="PWK45255.1"/>
    <property type="molecule type" value="Genomic_DNA"/>
</dbReference>
<protein>
    <submittedName>
        <fullName evidence="1">Uncharacterized protein</fullName>
    </submittedName>
</protein>
<comment type="caution">
    <text evidence="1">The sequence shown here is derived from an EMBL/GenBank/DDBJ whole genome shotgun (WGS) entry which is preliminary data.</text>
</comment>
<keyword evidence="2" id="KW-1185">Reference proteome</keyword>
<dbReference type="RefSeq" id="WP_109596307.1">
    <property type="nucleotide sequence ID" value="NZ_BONA01000060.1"/>
</dbReference>
<accession>A0A316FAG5</accession>
<name>A0A316FAG5_9ACTN</name>
<organism evidence="1 2">
    <name type="scientific">Actinoplanes xinjiangensis</name>
    <dbReference type="NCBI Taxonomy" id="512350"/>
    <lineage>
        <taxon>Bacteria</taxon>
        <taxon>Bacillati</taxon>
        <taxon>Actinomycetota</taxon>
        <taxon>Actinomycetes</taxon>
        <taxon>Micromonosporales</taxon>
        <taxon>Micromonosporaceae</taxon>
        <taxon>Actinoplanes</taxon>
    </lineage>
</organism>
<dbReference type="AlphaFoldDB" id="A0A316FAG5"/>
<evidence type="ECO:0000313" key="2">
    <source>
        <dbReference type="Proteomes" id="UP000245697"/>
    </source>
</evidence>
<dbReference type="Proteomes" id="UP000245697">
    <property type="component" value="Unassembled WGS sequence"/>
</dbReference>
<gene>
    <name evidence="1" type="ORF">BC793_111229</name>
</gene>
<reference evidence="1 2" key="1">
    <citation type="submission" date="2018-05" db="EMBL/GenBank/DDBJ databases">
        <title>Genomic Encyclopedia of Archaeal and Bacterial Type Strains, Phase II (KMG-II): from individual species to whole genera.</title>
        <authorList>
            <person name="Goeker M."/>
        </authorList>
    </citation>
    <scope>NUCLEOTIDE SEQUENCE [LARGE SCALE GENOMIC DNA]</scope>
    <source>
        <strain evidence="1 2">DSM 45184</strain>
    </source>
</reference>
<dbReference type="OrthoDB" id="5193241at2"/>
<evidence type="ECO:0000313" key="1">
    <source>
        <dbReference type="EMBL" id="PWK45255.1"/>
    </source>
</evidence>
<proteinExistence type="predicted"/>
<sequence length="150" mass="16008">MTAESWDDDAMLHELAAAVRDAGHLTGRVRTAGTAAWTWRGIDEEWELASLTYDSLIDAGPAVRAADAGRTVLFTGDTAEVQVERDGELLVGQVIPPAPGRLTAEGAQGHRTESEVDEVGCFSVALPAGEPVRLRVNAGAARLVTDWIRM</sequence>